<dbReference type="EMBL" id="CP101114">
    <property type="protein sequence ID" value="UTO28177.1"/>
    <property type="molecule type" value="Genomic_DNA"/>
</dbReference>
<organism evidence="1 2">
    <name type="scientific">Bartonella harrusi</name>
    <dbReference type="NCBI Taxonomy" id="2961895"/>
    <lineage>
        <taxon>Bacteria</taxon>
        <taxon>Pseudomonadati</taxon>
        <taxon>Pseudomonadota</taxon>
        <taxon>Alphaproteobacteria</taxon>
        <taxon>Hyphomicrobiales</taxon>
        <taxon>Bartonellaceae</taxon>
        <taxon>Bartonella</taxon>
    </lineage>
</organism>
<keyword evidence="2" id="KW-1185">Reference proteome</keyword>
<protein>
    <submittedName>
        <fullName evidence="1">Uncharacterized protein</fullName>
    </submittedName>
</protein>
<name>A0ABY5ESD7_9HYPH</name>
<reference evidence="1" key="1">
    <citation type="submission" date="2022-07" db="EMBL/GenBank/DDBJ databases">
        <title>First report of Bartonella spp. in marsupials in Brazil, with a description of Bartonella harrusi sp. nov. and new proposal for taxonomic reclassification of species of the genus Bartonella.</title>
        <authorList>
            <person name="Amaral R.B."/>
        </authorList>
    </citation>
    <scope>NUCLEOTIDE SEQUENCE</scope>
    <source>
        <strain evidence="1">117A</strain>
    </source>
</reference>
<sequence length="70" mass="8048">MISGYENKRYGNAQRWEEEGQEELYEVDDEALTMERATALLKTWGGRWKSRDGGSFGSPLLTRSRSVFSL</sequence>
<accession>A0ABY5ESD7</accession>
<proteinExistence type="predicted"/>
<gene>
    <name evidence="1" type="ORF">NMK50_08385</name>
</gene>
<dbReference type="Proteomes" id="UP001059475">
    <property type="component" value="Chromosome"/>
</dbReference>
<evidence type="ECO:0000313" key="2">
    <source>
        <dbReference type="Proteomes" id="UP001059475"/>
    </source>
</evidence>
<evidence type="ECO:0000313" key="1">
    <source>
        <dbReference type="EMBL" id="UTO28177.1"/>
    </source>
</evidence>
<dbReference type="RefSeq" id="WP_254770086.1">
    <property type="nucleotide sequence ID" value="NZ_CP101114.1"/>
</dbReference>